<dbReference type="PIRSF" id="PIRSF037215">
    <property type="entry name" value="Peptidase_M20B"/>
    <property type="match status" value="1"/>
</dbReference>
<dbReference type="Gene3D" id="3.40.630.10">
    <property type="entry name" value="Zn peptidases"/>
    <property type="match status" value="1"/>
</dbReference>
<evidence type="ECO:0000256" key="7">
    <source>
        <dbReference type="ARBA" id="ARBA00023049"/>
    </source>
</evidence>
<dbReference type="Pfam" id="PF07687">
    <property type="entry name" value="M20_dimer"/>
    <property type="match status" value="1"/>
</dbReference>
<dbReference type="Proteomes" id="UP001202831">
    <property type="component" value="Unassembled WGS sequence"/>
</dbReference>
<accession>A0ABT0NCI7</accession>
<evidence type="ECO:0000313" key="10">
    <source>
        <dbReference type="EMBL" id="MCL2916197.1"/>
    </source>
</evidence>
<dbReference type="Gene3D" id="3.30.70.360">
    <property type="match status" value="1"/>
</dbReference>
<dbReference type="PANTHER" id="PTHR42994">
    <property type="entry name" value="PEPTIDASE T"/>
    <property type="match status" value="1"/>
</dbReference>
<gene>
    <name evidence="10" type="primary">pepT</name>
    <name evidence="10" type="ORF">L2725_20900</name>
</gene>
<keyword evidence="10" id="KW-0031">Aminopeptidase</keyword>
<keyword evidence="4" id="KW-0479">Metal-binding</keyword>
<evidence type="ECO:0000259" key="9">
    <source>
        <dbReference type="Pfam" id="PF07687"/>
    </source>
</evidence>
<evidence type="ECO:0000313" key="11">
    <source>
        <dbReference type="Proteomes" id="UP001202831"/>
    </source>
</evidence>
<keyword evidence="3" id="KW-0645">Protease</keyword>
<dbReference type="InterPro" id="IPR010161">
    <property type="entry name" value="Peptidase_M20B"/>
</dbReference>
<evidence type="ECO:0000256" key="1">
    <source>
        <dbReference type="ARBA" id="ARBA00001947"/>
    </source>
</evidence>
<dbReference type="NCBIfam" id="TIGR01882">
    <property type="entry name" value="peptidase-T"/>
    <property type="match status" value="1"/>
</dbReference>
<comment type="similarity">
    <text evidence="2">Belongs to the peptidase M20B family.</text>
</comment>
<dbReference type="GO" id="GO:0045148">
    <property type="term" value="F:tripeptide aminopeptidase activity"/>
    <property type="evidence" value="ECO:0007669"/>
    <property type="project" value="UniProtKB-EC"/>
</dbReference>
<dbReference type="EC" id="3.4.11.4" evidence="8"/>
<dbReference type="InterPro" id="IPR002933">
    <property type="entry name" value="Peptidase_M20"/>
</dbReference>
<name>A0ABT0NCI7_9GAMM</name>
<evidence type="ECO:0000256" key="6">
    <source>
        <dbReference type="ARBA" id="ARBA00022833"/>
    </source>
</evidence>
<evidence type="ECO:0000256" key="4">
    <source>
        <dbReference type="ARBA" id="ARBA00022723"/>
    </source>
</evidence>
<dbReference type="InterPro" id="IPR036264">
    <property type="entry name" value="Bact_exopeptidase_dim_dom"/>
</dbReference>
<protein>
    <recommendedName>
        <fullName evidence="8">Peptidase T</fullName>
        <ecNumber evidence="8">3.4.11.4</ecNumber>
    </recommendedName>
</protein>
<keyword evidence="7" id="KW-0482">Metalloprotease</keyword>
<dbReference type="PROSITE" id="PS00758">
    <property type="entry name" value="ARGE_DAPE_CPG2_1"/>
    <property type="match status" value="1"/>
</dbReference>
<dbReference type="InterPro" id="IPR011650">
    <property type="entry name" value="Peptidase_M20_dimer"/>
</dbReference>
<dbReference type="RefSeq" id="WP_249250737.1">
    <property type="nucleotide sequence ID" value="NZ_JAKIKT010000012.1"/>
</dbReference>
<sequence length="406" mass="44697">MKPEENLLYYFRRYIAISSQSDAAANCLPSTPGQLELAKQLQADLNEMGYSQTQLLDSGILIAKLPGNKAGAKTLGFVAHLDTVDVGLSPDIKPQLLRYEGEPLCLNSEQGIMVSEQECPELAKYLGQEILFSDGTSVLGADNKAAIAVMMSLAKELSDSKIEHGDIYLGFVPDEEIGLRGAKVMPLERFPVDHCYTIDCCERGEVIFETFNAGSARLDVKGITAHPMSAKNVLVNPNLVVADFIAMVQDMGRPELTEGREGYFWVTDISGNQNQAQVSVAIRDFDADSYEARKTYLQNLLTFLRQKHPKAEIELTLTDVYSNIARAMSENTSALDNLYQALKDLEIPAKTIPMRGGTDGSALSAMGLFTPNFFTGAHNFHSKYEFLPIPSFVDSYKVAKRLLELA</sequence>
<comment type="caution">
    <text evidence="10">The sequence shown here is derived from an EMBL/GenBank/DDBJ whole genome shotgun (WGS) entry which is preliminary data.</text>
</comment>
<dbReference type="SUPFAM" id="SSF53187">
    <property type="entry name" value="Zn-dependent exopeptidases"/>
    <property type="match status" value="1"/>
</dbReference>
<dbReference type="Pfam" id="PF01546">
    <property type="entry name" value="Peptidase_M20"/>
    <property type="match status" value="1"/>
</dbReference>
<dbReference type="EMBL" id="JAKIKT010000012">
    <property type="protein sequence ID" value="MCL2916197.1"/>
    <property type="molecule type" value="Genomic_DNA"/>
</dbReference>
<evidence type="ECO:0000256" key="3">
    <source>
        <dbReference type="ARBA" id="ARBA00022670"/>
    </source>
</evidence>
<comment type="cofactor">
    <cofactor evidence="1">
        <name>Zn(2+)</name>
        <dbReference type="ChEBI" id="CHEBI:29105"/>
    </cofactor>
</comment>
<dbReference type="NCBIfam" id="NF003976">
    <property type="entry name" value="PRK05469.1"/>
    <property type="match status" value="1"/>
</dbReference>
<keyword evidence="11" id="KW-1185">Reference proteome</keyword>
<proteinExistence type="inferred from homology"/>
<dbReference type="PANTHER" id="PTHR42994:SF1">
    <property type="entry name" value="PEPTIDASE T"/>
    <property type="match status" value="1"/>
</dbReference>
<keyword evidence="5 10" id="KW-0378">Hydrolase</keyword>
<dbReference type="InterPro" id="IPR001261">
    <property type="entry name" value="ArgE/DapE_CS"/>
</dbReference>
<feature type="domain" description="Peptidase M20 dimerisation" evidence="9">
    <location>
        <begin position="209"/>
        <end position="309"/>
    </location>
</feature>
<organism evidence="10 11">
    <name type="scientific">Shewanella corallii</name>
    <dbReference type="NCBI Taxonomy" id="560080"/>
    <lineage>
        <taxon>Bacteria</taxon>
        <taxon>Pseudomonadati</taxon>
        <taxon>Pseudomonadota</taxon>
        <taxon>Gammaproteobacteria</taxon>
        <taxon>Alteromonadales</taxon>
        <taxon>Shewanellaceae</taxon>
        <taxon>Shewanella</taxon>
    </lineage>
</organism>
<reference evidence="10 11" key="1">
    <citation type="submission" date="2022-01" db="EMBL/GenBank/DDBJ databases">
        <title>Whole genome-based taxonomy of the Shewanellaceae.</title>
        <authorList>
            <person name="Martin-Rodriguez A.J."/>
        </authorList>
    </citation>
    <scope>NUCLEOTIDE SEQUENCE [LARGE SCALE GENOMIC DNA]</scope>
    <source>
        <strain evidence="10 11">DSM 21332</strain>
    </source>
</reference>
<keyword evidence="6" id="KW-0862">Zinc</keyword>
<dbReference type="NCBIfam" id="NF009920">
    <property type="entry name" value="PRK13381.1"/>
    <property type="match status" value="1"/>
</dbReference>
<evidence type="ECO:0000256" key="2">
    <source>
        <dbReference type="ARBA" id="ARBA00009692"/>
    </source>
</evidence>
<evidence type="ECO:0000256" key="8">
    <source>
        <dbReference type="NCBIfam" id="TIGR01882"/>
    </source>
</evidence>
<dbReference type="PROSITE" id="PS00759">
    <property type="entry name" value="ARGE_DAPE_CPG2_2"/>
    <property type="match status" value="1"/>
</dbReference>
<evidence type="ECO:0000256" key="5">
    <source>
        <dbReference type="ARBA" id="ARBA00022801"/>
    </source>
</evidence>
<dbReference type="SUPFAM" id="SSF55031">
    <property type="entry name" value="Bacterial exopeptidase dimerisation domain"/>
    <property type="match status" value="1"/>
</dbReference>